<reference evidence="6" key="1">
    <citation type="submission" date="2021-03" db="EMBL/GenBank/DDBJ databases">
        <title>Chromosome level genome of the anhydrobiotic midge Polypedilum vanderplanki.</title>
        <authorList>
            <person name="Yoshida Y."/>
            <person name="Kikawada T."/>
            <person name="Gusev O."/>
        </authorList>
    </citation>
    <scope>NUCLEOTIDE SEQUENCE</scope>
    <source>
        <strain evidence="6">NIAS01</strain>
        <tissue evidence="6">Whole body or cell culture</tissue>
    </source>
</reference>
<dbReference type="NCBIfam" id="TIGR00307">
    <property type="entry name" value="eS8"/>
    <property type="match status" value="1"/>
</dbReference>
<keyword evidence="2 4" id="KW-0689">Ribosomal protein</keyword>
<proteinExistence type="inferred from homology"/>
<comment type="similarity">
    <text evidence="1 4">Belongs to the eukaryotic ribosomal protein eS8 family.</text>
</comment>
<dbReference type="PANTHER" id="PTHR10394">
    <property type="entry name" value="40S RIBOSOMAL PROTEIN S8"/>
    <property type="match status" value="1"/>
</dbReference>
<dbReference type="AlphaFoldDB" id="A0A9J6BY13"/>
<evidence type="ECO:0000256" key="4">
    <source>
        <dbReference type="RuleBase" id="RU000669"/>
    </source>
</evidence>
<name>A0A9J6BY13_POLVA</name>
<organism evidence="6 7">
    <name type="scientific">Polypedilum vanderplanki</name>
    <name type="common">Sleeping chironomid midge</name>
    <dbReference type="NCBI Taxonomy" id="319348"/>
    <lineage>
        <taxon>Eukaryota</taxon>
        <taxon>Metazoa</taxon>
        <taxon>Ecdysozoa</taxon>
        <taxon>Arthropoda</taxon>
        <taxon>Hexapoda</taxon>
        <taxon>Insecta</taxon>
        <taxon>Pterygota</taxon>
        <taxon>Neoptera</taxon>
        <taxon>Endopterygota</taxon>
        <taxon>Diptera</taxon>
        <taxon>Nematocera</taxon>
        <taxon>Chironomoidea</taxon>
        <taxon>Chironomidae</taxon>
        <taxon>Chironominae</taxon>
        <taxon>Polypedilum</taxon>
        <taxon>Polypedilum</taxon>
    </lineage>
</organism>
<dbReference type="FunFam" id="3.10.290.70:FF:000005">
    <property type="entry name" value="40S ribosomal protein S8"/>
    <property type="match status" value="1"/>
</dbReference>
<dbReference type="GO" id="GO:0003735">
    <property type="term" value="F:structural constituent of ribosome"/>
    <property type="evidence" value="ECO:0007669"/>
    <property type="project" value="InterPro"/>
</dbReference>
<evidence type="ECO:0000256" key="2">
    <source>
        <dbReference type="ARBA" id="ARBA00022980"/>
    </source>
</evidence>
<evidence type="ECO:0000313" key="7">
    <source>
        <dbReference type="Proteomes" id="UP001107558"/>
    </source>
</evidence>
<dbReference type="Pfam" id="PF01201">
    <property type="entry name" value="Ribosomal_S8e"/>
    <property type="match status" value="1"/>
</dbReference>
<dbReference type="Proteomes" id="UP001107558">
    <property type="component" value="Chromosome 3"/>
</dbReference>
<keyword evidence="7" id="KW-1185">Reference proteome</keyword>
<dbReference type="CDD" id="cd11380">
    <property type="entry name" value="Ribosomal_S8e_like"/>
    <property type="match status" value="1"/>
</dbReference>
<dbReference type="GO" id="GO:0006412">
    <property type="term" value="P:translation"/>
    <property type="evidence" value="ECO:0007669"/>
    <property type="project" value="InterPro"/>
</dbReference>
<evidence type="ECO:0000256" key="1">
    <source>
        <dbReference type="ARBA" id="ARBA00005257"/>
    </source>
</evidence>
<evidence type="ECO:0000256" key="3">
    <source>
        <dbReference type="ARBA" id="ARBA00023274"/>
    </source>
</evidence>
<protein>
    <recommendedName>
        <fullName evidence="4">40S ribosomal protein S8</fullName>
    </recommendedName>
</protein>
<dbReference type="FunFam" id="3.10.290.70:FF:000001">
    <property type="entry name" value="40S ribosomal protein S8"/>
    <property type="match status" value="1"/>
</dbReference>
<comment type="caution">
    <text evidence="6">The sequence shown here is derived from an EMBL/GenBank/DDBJ whole genome shotgun (WGS) entry which is preliminary data.</text>
</comment>
<dbReference type="FunFam" id="1.10.168.20:FF:000001">
    <property type="entry name" value="40S ribosomal protein S8"/>
    <property type="match status" value="1"/>
</dbReference>
<dbReference type="EMBL" id="JADBJN010000003">
    <property type="protein sequence ID" value="KAG5674102.1"/>
    <property type="molecule type" value="Genomic_DNA"/>
</dbReference>
<dbReference type="GO" id="GO:0005840">
    <property type="term" value="C:ribosome"/>
    <property type="evidence" value="ECO:0007669"/>
    <property type="project" value="UniProtKB-KW"/>
</dbReference>
<dbReference type="Gene3D" id="1.10.168.20">
    <property type="entry name" value="Ribosomal protein S8e, subdomain"/>
    <property type="match status" value="1"/>
</dbReference>
<keyword evidence="3 4" id="KW-0687">Ribonucleoprotein</keyword>
<accession>A0A9J6BY13</accession>
<dbReference type="InterPro" id="IPR022309">
    <property type="entry name" value="Ribosomal_Se8/biogenesis_NSA2"/>
</dbReference>
<feature type="compositionally biased region" description="Basic residues" evidence="5">
    <location>
        <begin position="8"/>
        <end position="26"/>
    </location>
</feature>
<feature type="region of interest" description="Disordered" evidence="5">
    <location>
        <begin position="1"/>
        <end position="36"/>
    </location>
</feature>
<dbReference type="InterPro" id="IPR001047">
    <property type="entry name" value="Ribosomal_eS8"/>
</dbReference>
<dbReference type="OrthoDB" id="1703270at2759"/>
<dbReference type="GO" id="GO:1990904">
    <property type="term" value="C:ribonucleoprotein complex"/>
    <property type="evidence" value="ECO:0007669"/>
    <property type="project" value="UniProtKB-KW"/>
</dbReference>
<dbReference type="Gene3D" id="3.10.290.70">
    <property type="match status" value="1"/>
</dbReference>
<dbReference type="InterPro" id="IPR018283">
    <property type="entry name" value="Ribosomal_eS8_CS"/>
</dbReference>
<gene>
    <name evidence="6" type="ORF">PVAND_004087</name>
</gene>
<dbReference type="InterPro" id="IPR042563">
    <property type="entry name" value="Ribosomal_protein_eS8_euk"/>
</dbReference>
<evidence type="ECO:0000313" key="6">
    <source>
        <dbReference type="EMBL" id="KAG5674102.1"/>
    </source>
</evidence>
<evidence type="ECO:0000256" key="5">
    <source>
        <dbReference type="SAM" id="MobiDB-lite"/>
    </source>
</evidence>
<sequence length="210" mass="24018">MGISRDSFHKRRATGGKKAQIRKKRKYELGRPPSNTKIGAHRVHFVRTRGGNRKFRALRLDGGNFAWASQGAARKTRILDVVYNASNNELVRTKTLVKNCIVSIDATPFKQFYESHYLLPLGRKKDHKVQLAEGEEDPLTKKRSKDALKKYEERQKYAKVEPALEEQFLQGRLLAAISSRPGQCGRADGYILEGKELEFYVKKIKSKKSK</sequence>
<dbReference type="PROSITE" id="PS01193">
    <property type="entry name" value="RIBOSOMAL_S8E"/>
    <property type="match status" value="1"/>
</dbReference>